<dbReference type="SUPFAM" id="SSF51182">
    <property type="entry name" value="RmlC-like cupins"/>
    <property type="match status" value="1"/>
</dbReference>
<dbReference type="InterPro" id="IPR011051">
    <property type="entry name" value="RmlC_Cupin_sf"/>
</dbReference>
<dbReference type="AlphaFoldDB" id="H5V2G0"/>
<protein>
    <submittedName>
        <fullName evidence="1">Uncharacterized protein</fullName>
    </submittedName>
</protein>
<organism evidence="1 2">
    <name type="scientific">Atlantibacter hermannii NBRC 105704</name>
    <dbReference type="NCBI Taxonomy" id="1115512"/>
    <lineage>
        <taxon>Bacteria</taxon>
        <taxon>Pseudomonadati</taxon>
        <taxon>Pseudomonadota</taxon>
        <taxon>Gammaproteobacteria</taxon>
        <taxon>Enterobacterales</taxon>
        <taxon>Enterobacteriaceae</taxon>
        <taxon>Atlantibacter</taxon>
    </lineage>
</organism>
<name>H5V2G0_ATLHE</name>
<dbReference type="InterPro" id="IPR014710">
    <property type="entry name" value="RmlC-like_jellyroll"/>
</dbReference>
<sequence>MSDDEISPLRVDTRDAANWQQRNDIAVCSLFENSQESVCLLRMQTGSLLSEPPLERGAELLIVRGSLTEGDRIHCEGSWIRIPAGQRLTFMADKDASLVYLKTGLTGYKQERCP</sequence>
<evidence type="ECO:0000313" key="2">
    <source>
        <dbReference type="Proteomes" id="UP000010297"/>
    </source>
</evidence>
<reference evidence="1 2" key="1">
    <citation type="submission" date="2012-02" db="EMBL/GenBank/DDBJ databases">
        <title>Whole genome shotgun sequence of Escherichia hermannii NBRC 105704.</title>
        <authorList>
            <person name="Yoshida I."/>
            <person name="Hosoyama A."/>
            <person name="Tsuchikane K."/>
            <person name="Katsumata H."/>
            <person name="Yamazaki S."/>
            <person name="Fujita N."/>
        </authorList>
    </citation>
    <scope>NUCLEOTIDE SEQUENCE [LARGE SCALE GENOMIC DNA]</scope>
    <source>
        <strain evidence="1 2">NBRC 105704</strain>
    </source>
</reference>
<dbReference type="eggNOG" id="COG1917">
    <property type="taxonomic scope" value="Bacteria"/>
</dbReference>
<dbReference type="Proteomes" id="UP000010297">
    <property type="component" value="Unassembled WGS sequence"/>
</dbReference>
<comment type="caution">
    <text evidence="1">The sequence shown here is derived from an EMBL/GenBank/DDBJ whole genome shotgun (WGS) entry which is preliminary data.</text>
</comment>
<evidence type="ECO:0000313" key="1">
    <source>
        <dbReference type="EMBL" id="GAB52168.1"/>
    </source>
</evidence>
<dbReference type="RefSeq" id="WP_002435745.1">
    <property type="nucleotide sequence ID" value="NZ_BAFF01000005.1"/>
</dbReference>
<accession>H5V2G0</accession>
<dbReference type="GeneID" id="92828449"/>
<dbReference type="EMBL" id="BAFF01000005">
    <property type="protein sequence ID" value="GAB52168.1"/>
    <property type="molecule type" value="Genomic_DNA"/>
</dbReference>
<keyword evidence="2" id="KW-1185">Reference proteome</keyword>
<dbReference type="Gene3D" id="2.60.120.10">
    <property type="entry name" value="Jelly Rolls"/>
    <property type="match status" value="1"/>
</dbReference>
<proteinExistence type="predicted"/>
<gene>
    <name evidence="1" type="ORF">EH105704_05_01740</name>
</gene>